<dbReference type="SUPFAM" id="SSF51735">
    <property type="entry name" value="NAD(P)-binding Rossmann-fold domains"/>
    <property type="match status" value="1"/>
</dbReference>
<dbReference type="RefSeq" id="WP_089397466.1">
    <property type="nucleotide sequence ID" value="NZ_FZOT01000001.1"/>
</dbReference>
<feature type="domain" description="NAD-dependent epimerase/dehydratase" evidence="4">
    <location>
        <begin position="6"/>
        <end position="165"/>
    </location>
</feature>
<dbReference type="Gene3D" id="3.40.50.720">
    <property type="entry name" value="NAD(P)-binding Rossmann-like Domain"/>
    <property type="match status" value="1"/>
</dbReference>
<evidence type="ECO:0000256" key="1">
    <source>
        <dbReference type="ARBA" id="ARBA00007637"/>
    </source>
</evidence>
<dbReference type="InterPro" id="IPR036291">
    <property type="entry name" value="NAD(P)-bd_dom_sf"/>
</dbReference>
<proteinExistence type="inferred from homology"/>
<protein>
    <submittedName>
        <fullName evidence="5">Uronate dehydrogenase</fullName>
    </submittedName>
</protein>
<dbReference type="Pfam" id="PF01370">
    <property type="entry name" value="Epimerase"/>
    <property type="match status" value="1"/>
</dbReference>
<keyword evidence="3" id="KW-0520">NAD</keyword>
<comment type="similarity">
    <text evidence="1">Belongs to the NAD(P)-dependent epimerase/dehydratase family.</text>
</comment>
<sequence length="264" mass="29187">MLNRLLLTGAAGGLGKVMRRELAGFAKTLRVSDIQGLGSGAEHEEVFQCDLGDAAAVNELVQGVDAIVHLGGISVEDKFEPILNANIIGLFNLYQAARRHGVKRIVFASSNHVVGFYRQDEVLDTEVPMRPDTLYGVSKGFGELLSRMYFDRYGIETVCVRIGSCMPEPKDRRMLASYMSYADFTELMRCALFKPEVGHTVIYGMSANRDVWWDNSKAAHLGFTPKDSSEPFRAAIEQQPPVAEDDPLMIYQGGRFVVAGPFDN</sequence>
<dbReference type="OrthoDB" id="8770295at2"/>
<gene>
    <name evidence="5" type="ORF">SAMN06265795_101236</name>
</gene>
<dbReference type="GO" id="GO:0016491">
    <property type="term" value="F:oxidoreductase activity"/>
    <property type="evidence" value="ECO:0007669"/>
    <property type="project" value="UniProtKB-KW"/>
</dbReference>
<reference evidence="5 6" key="1">
    <citation type="submission" date="2017-06" db="EMBL/GenBank/DDBJ databases">
        <authorList>
            <person name="Kim H.J."/>
            <person name="Triplett B.A."/>
        </authorList>
    </citation>
    <scope>NUCLEOTIDE SEQUENCE [LARGE SCALE GENOMIC DNA]</scope>
    <source>
        <strain evidence="5 6">U15</strain>
    </source>
</reference>
<organism evidence="5 6">
    <name type="scientific">Noviherbaspirillum humi</name>
    <dbReference type="NCBI Taxonomy" id="1688639"/>
    <lineage>
        <taxon>Bacteria</taxon>
        <taxon>Pseudomonadati</taxon>
        <taxon>Pseudomonadota</taxon>
        <taxon>Betaproteobacteria</taxon>
        <taxon>Burkholderiales</taxon>
        <taxon>Oxalobacteraceae</taxon>
        <taxon>Noviherbaspirillum</taxon>
    </lineage>
</organism>
<evidence type="ECO:0000256" key="2">
    <source>
        <dbReference type="ARBA" id="ARBA00023002"/>
    </source>
</evidence>
<name>A0A239C3H2_9BURK</name>
<dbReference type="Proteomes" id="UP000198284">
    <property type="component" value="Unassembled WGS sequence"/>
</dbReference>
<dbReference type="InterPro" id="IPR001509">
    <property type="entry name" value="Epimerase_deHydtase"/>
</dbReference>
<dbReference type="AlphaFoldDB" id="A0A239C3H2"/>
<keyword evidence="6" id="KW-1185">Reference proteome</keyword>
<dbReference type="EMBL" id="FZOT01000001">
    <property type="protein sequence ID" value="SNS14680.1"/>
    <property type="molecule type" value="Genomic_DNA"/>
</dbReference>
<dbReference type="PANTHER" id="PTHR43103">
    <property type="entry name" value="NUCLEOSIDE-DIPHOSPHATE-SUGAR EPIMERASE"/>
    <property type="match status" value="1"/>
</dbReference>
<accession>A0A239C3H2</accession>
<evidence type="ECO:0000313" key="6">
    <source>
        <dbReference type="Proteomes" id="UP000198284"/>
    </source>
</evidence>
<evidence type="ECO:0000259" key="4">
    <source>
        <dbReference type="Pfam" id="PF01370"/>
    </source>
</evidence>
<evidence type="ECO:0000313" key="5">
    <source>
        <dbReference type="EMBL" id="SNS14680.1"/>
    </source>
</evidence>
<dbReference type="PANTHER" id="PTHR43103:SF5">
    <property type="entry name" value="4-EPIMERASE, PUTATIVE (AFU_ORTHOLOGUE AFUA_7G00360)-RELATED"/>
    <property type="match status" value="1"/>
</dbReference>
<keyword evidence="2" id="KW-0560">Oxidoreductase</keyword>
<evidence type="ECO:0000256" key="3">
    <source>
        <dbReference type="ARBA" id="ARBA00023027"/>
    </source>
</evidence>